<evidence type="ECO:0000313" key="3">
    <source>
        <dbReference type="EMBL" id="WOL15513.1"/>
    </source>
</evidence>
<dbReference type="InterPro" id="IPR044662">
    <property type="entry name" value="HS1/DABB1-like"/>
</dbReference>
<dbReference type="SUPFAM" id="SSF54909">
    <property type="entry name" value="Dimeric alpha+beta barrel"/>
    <property type="match status" value="1"/>
</dbReference>
<dbReference type="PROSITE" id="PS51502">
    <property type="entry name" value="S_R_A_B_BARREL"/>
    <property type="match status" value="1"/>
</dbReference>
<dbReference type="EMBL" id="CP136896">
    <property type="protein sequence ID" value="WOL15513.1"/>
    <property type="molecule type" value="Genomic_DNA"/>
</dbReference>
<accession>A0AAQ3KV21</accession>
<dbReference type="Proteomes" id="UP001327560">
    <property type="component" value="Chromosome 7"/>
</dbReference>
<dbReference type="AlphaFoldDB" id="A0AAQ3KV21"/>
<dbReference type="Gene3D" id="3.30.70.100">
    <property type="match status" value="1"/>
</dbReference>
<dbReference type="SMART" id="SM00886">
    <property type="entry name" value="Dabb"/>
    <property type="match status" value="1"/>
</dbReference>
<dbReference type="InterPro" id="IPR013097">
    <property type="entry name" value="Dabb"/>
</dbReference>
<dbReference type="InterPro" id="IPR011008">
    <property type="entry name" value="Dimeric_a/b-barrel"/>
</dbReference>
<dbReference type="PANTHER" id="PTHR33178:SF4">
    <property type="entry name" value="EXPRESSED PROTEIN"/>
    <property type="match status" value="1"/>
</dbReference>
<sequence length="106" mass="12142">MAEIKHLVLAKFKAEAAVEQLVQDMQKLVSQVDVVKDFEWGEDVLKNERLSHGFTHAFILTFASAQDLDTYIKHPNHVDYGIKFRASVDDILAIDFPTNIHNINYN</sequence>
<evidence type="ECO:0000313" key="4">
    <source>
        <dbReference type="Proteomes" id="UP001327560"/>
    </source>
</evidence>
<proteinExistence type="predicted"/>
<comment type="subunit">
    <text evidence="1">Homodimer.</text>
</comment>
<evidence type="ECO:0000259" key="2">
    <source>
        <dbReference type="PROSITE" id="PS51502"/>
    </source>
</evidence>
<feature type="domain" description="Stress-response A/B barrel" evidence="2">
    <location>
        <begin position="4"/>
        <end position="96"/>
    </location>
</feature>
<dbReference type="Pfam" id="PF07876">
    <property type="entry name" value="Dabb"/>
    <property type="match status" value="1"/>
</dbReference>
<organism evidence="3 4">
    <name type="scientific">Canna indica</name>
    <name type="common">Indian-shot</name>
    <dbReference type="NCBI Taxonomy" id="4628"/>
    <lineage>
        <taxon>Eukaryota</taxon>
        <taxon>Viridiplantae</taxon>
        <taxon>Streptophyta</taxon>
        <taxon>Embryophyta</taxon>
        <taxon>Tracheophyta</taxon>
        <taxon>Spermatophyta</taxon>
        <taxon>Magnoliopsida</taxon>
        <taxon>Liliopsida</taxon>
        <taxon>Zingiberales</taxon>
        <taxon>Cannaceae</taxon>
        <taxon>Canna</taxon>
    </lineage>
</organism>
<gene>
    <name evidence="3" type="ORF">Cni_G24294</name>
</gene>
<protein>
    <submittedName>
        <fullName evidence="3">Stress-response A/B barrel domain-containing protein</fullName>
    </submittedName>
</protein>
<name>A0AAQ3KV21_9LILI</name>
<keyword evidence="4" id="KW-1185">Reference proteome</keyword>
<evidence type="ECO:0000256" key="1">
    <source>
        <dbReference type="ARBA" id="ARBA00011738"/>
    </source>
</evidence>
<reference evidence="3 4" key="1">
    <citation type="submission" date="2023-10" db="EMBL/GenBank/DDBJ databases">
        <title>Chromosome-scale genome assembly provides insights into flower coloration mechanisms of Canna indica.</title>
        <authorList>
            <person name="Li C."/>
        </authorList>
    </citation>
    <scope>NUCLEOTIDE SEQUENCE [LARGE SCALE GENOMIC DNA]</scope>
    <source>
        <tissue evidence="3">Flower</tissue>
    </source>
</reference>
<dbReference type="PANTHER" id="PTHR33178">
    <property type="match status" value="1"/>
</dbReference>